<gene>
    <name evidence="9" type="ORF">SAMN05216552_10655</name>
</gene>
<dbReference type="PRINTS" id="PR00260">
    <property type="entry name" value="CHEMTRNSDUCR"/>
</dbReference>
<evidence type="ECO:0000259" key="8">
    <source>
        <dbReference type="PROSITE" id="PS50885"/>
    </source>
</evidence>
<sequence>MKLLRRVPLLWKVLLPPMMAMLCMVIYLGASSYVLKQNNQRLANMRDVQFPVLDTSTENVGALDKIIDNLNGAAASGEQEQLRVAAAIADKVRANYARLRTIDRGEAEALQRLAAEFDAYYSSAHVLAKQLVDQNGVPDQAAVKTMSRQLDTYRKDLTAFRDAAKRRFADTIGSATHDADSAITSGAALGILGLVATLGFGLVVARALLLQLTHAVGVAQTVAAGDLSSDIDVSSGDEAGQLAQSLRDMNASLALIVGEVRGGTDLIATASSQIAAGNHKLSSRTEEQAGSLEETASSMEELSTTVKQNADNAHQANQLALSASEVASRGGAVVTQVVDTMGAINDSARKIVDIIGVIEGIAFQTNILALNAAVEAARAGEQGRGFAVVASEVRNLAQRSAAAAKEIKTLIGNSVSQVDLGARLVEQAGRTMEEIVSSVERVTNIMGEITTASREQISGIEQVHQAIARMDQATQQNSALVEETAAAAESLQEQADNLARVVSVFKLPSAHPAPAVSAAAWSQAERTPVVPAQAARRDASLKLVAGGAEEWERL</sequence>
<dbReference type="GO" id="GO:0006935">
    <property type="term" value="P:chemotaxis"/>
    <property type="evidence" value="ECO:0007669"/>
    <property type="project" value="InterPro"/>
</dbReference>
<dbReference type="Proteomes" id="UP000199391">
    <property type="component" value="Unassembled WGS sequence"/>
</dbReference>
<evidence type="ECO:0000256" key="4">
    <source>
        <dbReference type="PROSITE-ProRule" id="PRU00284"/>
    </source>
</evidence>
<dbReference type="GO" id="GO:0004888">
    <property type="term" value="F:transmembrane signaling receptor activity"/>
    <property type="evidence" value="ECO:0007669"/>
    <property type="project" value="InterPro"/>
</dbReference>
<dbReference type="Pfam" id="PF00672">
    <property type="entry name" value="HAMP"/>
    <property type="match status" value="1"/>
</dbReference>
<keyword evidence="5" id="KW-0175">Coiled coil</keyword>
<dbReference type="CDD" id="cd06225">
    <property type="entry name" value="HAMP"/>
    <property type="match status" value="1"/>
</dbReference>
<dbReference type="InterPro" id="IPR004090">
    <property type="entry name" value="Chemotax_Me-accpt_rcpt"/>
</dbReference>
<dbReference type="AlphaFoldDB" id="A0A1I7M6B4"/>
<feature type="transmembrane region" description="Helical" evidence="6">
    <location>
        <begin position="187"/>
        <end position="209"/>
    </location>
</feature>
<keyword evidence="6" id="KW-0812">Transmembrane</keyword>
<name>A0A1I7M6B4_9BURK</name>
<dbReference type="InterPro" id="IPR004089">
    <property type="entry name" value="MCPsignal_dom"/>
</dbReference>
<evidence type="ECO:0000256" key="6">
    <source>
        <dbReference type="SAM" id="Phobius"/>
    </source>
</evidence>
<proteinExistence type="inferred from homology"/>
<dbReference type="GO" id="GO:0005886">
    <property type="term" value="C:plasma membrane"/>
    <property type="evidence" value="ECO:0007669"/>
    <property type="project" value="TreeGrafter"/>
</dbReference>
<feature type="domain" description="Methyl-accepting transducer" evidence="7">
    <location>
        <begin position="263"/>
        <end position="492"/>
    </location>
</feature>
<accession>A0A1I7M6B4</accession>
<keyword evidence="6" id="KW-1133">Transmembrane helix</keyword>
<dbReference type="PROSITE" id="PS50885">
    <property type="entry name" value="HAMP"/>
    <property type="match status" value="1"/>
</dbReference>
<dbReference type="PROSITE" id="PS50111">
    <property type="entry name" value="CHEMOTAXIS_TRANSDUC_2"/>
    <property type="match status" value="1"/>
</dbReference>
<evidence type="ECO:0000256" key="5">
    <source>
        <dbReference type="SAM" id="Coils"/>
    </source>
</evidence>
<comment type="subcellular location">
    <subcellularLocation>
        <location evidence="1">Membrane</location>
    </subcellularLocation>
</comment>
<evidence type="ECO:0000256" key="2">
    <source>
        <dbReference type="ARBA" id="ARBA00022481"/>
    </source>
</evidence>
<evidence type="ECO:0000259" key="7">
    <source>
        <dbReference type="PROSITE" id="PS50111"/>
    </source>
</evidence>
<dbReference type="Pfam" id="PF00015">
    <property type="entry name" value="MCPsignal"/>
    <property type="match status" value="1"/>
</dbReference>
<dbReference type="CDD" id="cd11386">
    <property type="entry name" value="MCP_signal"/>
    <property type="match status" value="1"/>
</dbReference>
<reference evidence="10" key="1">
    <citation type="submission" date="2016-10" db="EMBL/GenBank/DDBJ databases">
        <authorList>
            <person name="Varghese N."/>
            <person name="Submissions S."/>
        </authorList>
    </citation>
    <scope>NUCLEOTIDE SEQUENCE [LARGE SCALE GENOMIC DNA]</scope>
    <source>
        <strain evidence="10">CGMCC 1.11014</strain>
    </source>
</reference>
<comment type="similarity">
    <text evidence="3">Belongs to the methyl-accepting chemotaxis (MCP) protein family.</text>
</comment>
<feature type="transmembrane region" description="Helical" evidence="6">
    <location>
        <begin position="14"/>
        <end position="35"/>
    </location>
</feature>
<protein>
    <submittedName>
        <fullName evidence="9">Methyl-accepting chemotaxis protein</fullName>
    </submittedName>
</protein>
<dbReference type="SUPFAM" id="SSF58104">
    <property type="entry name" value="Methyl-accepting chemotaxis protein (MCP) signaling domain"/>
    <property type="match status" value="1"/>
</dbReference>
<evidence type="ECO:0000256" key="3">
    <source>
        <dbReference type="ARBA" id="ARBA00029447"/>
    </source>
</evidence>
<dbReference type="OrthoDB" id="8744489at2"/>
<dbReference type="SMART" id="SM00304">
    <property type="entry name" value="HAMP"/>
    <property type="match status" value="1"/>
</dbReference>
<dbReference type="Gene3D" id="1.10.287.950">
    <property type="entry name" value="Methyl-accepting chemotaxis protein"/>
    <property type="match status" value="1"/>
</dbReference>
<keyword evidence="2" id="KW-0488">Methylation</keyword>
<feature type="coiled-coil region" evidence="5">
    <location>
        <begin position="463"/>
        <end position="501"/>
    </location>
</feature>
<dbReference type="GO" id="GO:0007165">
    <property type="term" value="P:signal transduction"/>
    <property type="evidence" value="ECO:0007669"/>
    <property type="project" value="UniProtKB-KW"/>
</dbReference>
<dbReference type="InterPro" id="IPR051310">
    <property type="entry name" value="MCP_chemotaxis"/>
</dbReference>
<evidence type="ECO:0000256" key="1">
    <source>
        <dbReference type="ARBA" id="ARBA00004370"/>
    </source>
</evidence>
<dbReference type="EMBL" id="FPBO01000065">
    <property type="protein sequence ID" value="SFV17473.1"/>
    <property type="molecule type" value="Genomic_DNA"/>
</dbReference>
<evidence type="ECO:0000313" key="9">
    <source>
        <dbReference type="EMBL" id="SFV17473.1"/>
    </source>
</evidence>
<evidence type="ECO:0000313" key="10">
    <source>
        <dbReference type="Proteomes" id="UP000199391"/>
    </source>
</evidence>
<dbReference type="InterPro" id="IPR003660">
    <property type="entry name" value="HAMP_dom"/>
</dbReference>
<dbReference type="FunFam" id="1.10.287.950:FF:000001">
    <property type="entry name" value="Methyl-accepting chemotaxis sensory transducer"/>
    <property type="match status" value="1"/>
</dbReference>
<dbReference type="STRING" id="1035707.SAMN05216552_10655"/>
<organism evidence="9 10">
    <name type="scientific">Pseudoduganella namucuonensis</name>
    <dbReference type="NCBI Taxonomy" id="1035707"/>
    <lineage>
        <taxon>Bacteria</taxon>
        <taxon>Pseudomonadati</taxon>
        <taxon>Pseudomonadota</taxon>
        <taxon>Betaproteobacteria</taxon>
        <taxon>Burkholderiales</taxon>
        <taxon>Oxalobacteraceae</taxon>
        <taxon>Telluria group</taxon>
        <taxon>Pseudoduganella</taxon>
    </lineage>
</organism>
<dbReference type="RefSeq" id="WP_093561425.1">
    <property type="nucleotide sequence ID" value="NZ_FPBO01000065.1"/>
</dbReference>
<keyword evidence="4" id="KW-0807">Transducer</keyword>
<dbReference type="PANTHER" id="PTHR43531">
    <property type="entry name" value="PROTEIN ICFG"/>
    <property type="match status" value="1"/>
</dbReference>
<dbReference type="PANTHER" id="PTHR43531:SF14">
    <property type="entry name" value="METHYL-ACCEPTING CHEMOTAXIS PROTEIN I-RELATED"/>
    <property type="match status" value="1"/>
</dbReference>
<feature type="domain" description="HAMP" evidence="8">
    <location>
        <begin position="206"/>
        <end position="258"/>
    </location>
</feature>
<keyword evidence="6" id="KW-0472">Membrane</keyword>
<dbReference type="SMART" id="SM00283">
    <property type="entry name" value="MA"/>
    <property type="match status" value="1"/>
</dbReference>
<keyword evidence="10" id="KW-1185">Reference proteome</keyword>